<evidence type="ECO:0000313" key="7">
    <source>
        <dbReference type="Proteomes" id="UP000198310"/>
    </source>
</evidence>
<reference evidence="7" key="1">
    <citation type="submission" date="2017-06" db="EMBL/GenBank/DDBJ databases">
        <authorList>
            <person name="Varghese N."/>
            <person name="Submissions S."/>
        </authorList>
    </citation>
    <scope>NUCLEOTIDE SEQUENCE [LARGE SCALE GENOMIC DNA]</scope>
    <source>
        <strain evidence="7">DSM 28041</strain>
    </source>
</reference>
<dbReference type="Gene3D" id="3.40.50.1820">
    <property type="entry name" value="alpha/beta hydrolase"/>
    <property type="match status" value="1"/>
</dbReference>
<accession>A0A238ZSJ6</accession>
<dbReference type="GO" id="GO:0004177">
    <property type="term" value="F:aminopeptidase activity"/>
    <property type="evidence" value="ECO:0007669"/>
    <property type="project" value="UniProtKB-KW"/>
</dbReference>
<keyword evidence="1" id="KW-0378">Hydrolase</keyword>
<dbReference type="InterPro" id="IPR001375">
    <property type="entry name" value="Peptidase_S9_cat"/>
</dbReference>
<evidence type="ECO:0000256" key="2">
    <source>
        <dbReference type="ARBA" id="ARBA00022825"/>
    </source>
</evidence>
<dbReference type="InterPro" id="IPR011042">
    <property type="entry name" value="6-blade_b-propeller_TolB-like"/>
</dbReference>
<keyword evidence="6" id="KW-0031">Aminopeptidase</keyword>
<dbReference type="GO" id="GO:0006508">
    <property type="term" value="P:proteolysis"/>
    <property type="evidence" value="ECO:0007669"/>
    <property type="project" value="InterPro"/>
</dbReference>
<dbReference type="RefSeq" id="WP_089333648.1">
    <property type="nucleotide sequence ID" value="NZ_FZNS01000009.1"/>
</dbReference>
<keyword evidence="4" id="KW-0732">Signal</keyword>
<evidence type="ECO:0000259" key="5">
    <source>
        <dbReference type="Pfam" id="PF00326"/>
    </source>
</evidence>
<keyword evidence="7" id="KW-1185">Reference proteome</keyword>
<dbReference type="EMBL" id="FZNS01000009">
    <property type="protein sequence ID" value="SNR86320.1"/>
    <property type="molecule type" value="Genomic_DNA"/>
</dbReference>
<keyword evidence="6" id="KW-0645">Protease</keyword>
<dbReference type="PANTHER" id="PTHR42776">
    <property type="entry name" value="SERINE PEPTIDASE S9 FAMILY MEMBER"/>
    <property type="match status" value="1"/>
</dbReference>
<feature type="signal peptide" evidence="4">
    <location>
        <begin position="1"/>
        <end position="20"/>
    </location>
</feature>
<feature type="domain" description="Peptidase S9 prolyl oligopeptidase catalytic" evidence="5">
    <location>
        <begin position="470"/>
        <end position="675"/>
    </location>
</feature>
<organism evidence="6 7">
    <name type="scientific">Hymenobacter mucosus</name>
    <dbReference type="NCBI Taxonomy" id="1411120"/>
    <lineage>
        <taxon>Bacteria</taxon>
        <taxon>Pseudomonadati</taxon>
        <taxon>Bacteroidota</taxon>
        <taxon>Cytophagia</taxon>
        <taxon>Cytophagales</taxon>
        <taxon>Hymenobacteraceae</taxon>
        <taxon>Hymenobacter</taxon>
    </lineage>
</organism>
<evidence type="ECO:0000256" key="3">
    <source>
        <dbReference type="SAM" id="MobiDB-lite"/>
    </source>
</evidence>
<dbReference type="InterPro" id="IPR029058">
    <property type="entry name" value="AB_hydrolase_fold"/>
</dbReference>
<dbReference type="Pfam" id="PF07676">
    <property type="entry name" value="PD40"/>
    <property type="match status" value="3"/>
</dbReference>
<dbReference type="SUPFAM" id="SSF82171">
    <property type="entry name" value="DPP6 N-terminal domain-like"/>
    <property type="match status" value="1"/>
</dbReference>
<evidence type="ECO:0000313" key="6">
    <source>
        <dbReference type="EMBL" id="SNR86320.1"/>
    </source>
</evidence>
<gene>
    <name evidence="6" type="ORF">SAMN06269173_109110</name>
</gene>
<protein>
    <submittedName>
        <fullName evidence="6">Dipeptidyl aminopeptidase/acylaminoacyl peptidase</fullName>
    </submittedName>
</protein>
<dbReference type="Gene3D" id="2.120.10.30">
    <property type="entry name" value="TolB, C-terminal domain"/>
    <property type="match status" value="3"/>
</dbReference>
<evidence type="ECO:0000256" key="4">
    <source>
        <dbReference type="SAM" id="SignalP"/>
    </source>
</evidence>
<dbReference type="AlphaFoldDB" id="A0A238ZSJ6"/>
<dbReference type="SUPFAM" id="SSF53474">
    <property type="entry name" value="alpha/beta-Hydrolases"/>
    <property type="match status" value="1"/>
</dbReference>
<proteinExistence type="predicted"/>
<dbReference type="Proteomes" id="UP000198310">
    <property type="component" value="Unassembled WGS sequence"/>
</dbReference>
<dbReference type="Pfam" id="PF00326">
    <property type="entry name" value="Peptidase_S9"/>
    <property type="match status" value="1"/>
</dbReference>
<dbReference type="GO" id="GO:0004252">
    <property type="term" value="F:serine-type endopeptidase activity"/>
    <property type="evidence" value="ECO:0007669"/>
    <property type="project" value="TreeGrafter"/>
</dbReference>
<name>A0A238ZSJ6_9BACT</name>
<evidence type="ECO:0000256" key="1">
    <source>
        <dbReference type="ARBA" id="ARBA00022801"/>
    </source>
</evidence>
<feature type="chain" id="PRO_5012760134" evidence="4">
    <location>
        <begin position="21"/>
        <end position="684"/>
    </location>
</feature>
<dbReference type="PANTHER" id="PTHR42776:SF27">
    <property type="entry name" value="DIPEPTIDYL PEPTIDASE FAMILY MEMBER 6"/>
    <property type="match status" value="1"/>
</dbReference>
<dbReference type="InterPro" id="IPR011659">
    <property type="entry name" value="WD40"/>
</dbReference>
<feature type="region of interest" description="Disordered" evidence="3">
    <location>
        <begin position="260"/>
        <end position="280"/>
    </location>
</feature>
<sequence>MNNLYSLLTGACLLPALALAQVAAPAPHPLTARDLQQLRDVRDAHFSPDGQWVTYVVSQPDTAADKANADVWMARYDGTRNLRVTTSPDNETSPRFSPDGTYLSFLSSRGEGEDGHAQLWLLNRNGGEAEKVTKLKGSVSDYVWAPDGKRLALIIRDADPDSLTQVQRARKKTPPVIVIDRFQFKQDVDGYLNKQRQHLYVFDVATRKLVSLTSGRYDEHLPAWSPDSKQLAFVSKRGDDPDRHDNYDLYAIDATPGAQPRQLTTTDVADSAPGGWSGRPAWSPDGKQIAFVEGAAKELLVYGLHQLAVVPATGGTPKLLTQGLDRNTGKPQWSKDGKSLYFLLEDDRAQVLARVPAAGGKVERLLDGQREITEFELGPKGQMVVVNSEPQLPDEVFAFEKKSLRPLSKQNDAWLKTVQLGAVEPIQAKSKDGTMVSGFVVKPVGYRTGQKYPTVLRIHGGPVSQFAYGFAPEWQLLAAHGYAVVASNPRGSSGRGLEYCKAIYADWGNKDSEDALSVVEYAVQQGLADPTRLGVGGWSYGGILTDHIIARDKRFKAATSGAGIANVLAGYGTDQYIRDYETELGTPWDHPDVWMRISYPFFHAGQISTPTLFLCGEKDFNVPLLNTEQMYQALQSLKVPTQLIIYPGQFHGISKPSYVKDRYDRYLAWYDKYLKTGTATAGGQ</sequence>
<keyword evidence="2" id="KW-0720">Serine protease</keyword>